<proteinExistence type="inferred from homology"/>
<dbReference type="RefSeq" id="WP_011641802.1">
    <property type="nucleotide sequence ID" value="NC_008346.1"/>
</dbReference>
<evidence type="ECO:0000313" key="7">
    <source>
        <dbReference type="EMBL" id="ABI69718.1"/>
    </source>
</evidence>
<dbReference type="EMBL" id="CP000448">
    <property type="protein sequence ID" value="ABI69718.1"/>
    <property type="molecule type" value="Genomic_DNA"/>
</dbReference>
<keyword evidence="7" id="KW-0808">Transferase</keyword>
<dbReference type="STRING" id="335541.Swol_2429"/>
<dbReference type="InterPro" id="IPR000192">
    <property type="entry name" value="Aminotrans_V_dom"/>
</dbReference>
<dbReference type="PROSITE" id="PS00595">
    <property type="entry name" value="AA_TRANSFER_CLASS_5"/>
    <property type="match status" value="1"/>
</dbReference>
<dbReference type="AlphaFoldDB" id="Q0AU86"/>
<dbReference type="InterPro" id="IPR015421">
    <property type="entry name" value="PyrdxlP-dep_Trfase_major"/>
</dbReference>
<evidence type="ECO:0000313" key="8">
    <source>
        <dbReference type="Proteomes" id="UP000001968"/>
    </source>
</evidence>
<dbReference type="HOGENOM" id="CLU_003433_2_0_9"/>
<dbReference type="Proteomes" id="UP000001968">
    <property type="component" value="Chromosome"/>
</dbReference>
<evidence type="ECO:0000256" key="2">
    <source>
        <dbReference type="ARBA" id="ARBA00010447"/>
    </source>
</evidence>
<sequence>MFTINKKVFKPKSFRRDILGVEQKVPTLGGKYLPYINFDNAASTPALQPVVEEMQDFLQWYSGVHRGTGYKSLLSSQFYDDSHETIANFVGADLDSQCVIMVKNTTEAINKLSYRLRFAPGDVVISSMMEHHSNDLPWRNKARLKYARVDQQGLLDLGDLKKLLQLYYPRVRLVTVCGASNVTGHLNPIHQIAEMAHAYRAEILVDGAQLVAHHPVNMMKESDPRHIDYLAFSGHKIYAPFGSGVLIGPRKTFLQGEPEYSGGGNVDLVSRNKVWWTGLPDREEAGSPNVIGAFALARSLQYLQKMGIEKLALYEEELLLYARERLQKLPGIKIYGSFPRVAVISFNIKGLEHALLGSILCFEAGVGVRTGCFCAQGYVRNLLGINEESISAIYEGKEPALLPGMLRISLAAYNTREEIDRLLKWLERIIAHQADFKKNYLFSPSFGAYIPRQWPRQAKTLWPFILPGWS</sequence>
<comment type="catalytic activity">
    <reaction evidence="4">
        <text>(sulfur carrier)-H + L-cysteine = (sulfur carrier)-SH + L-alanine</text>
        <dbReference type="Rhea" id="RHEA:43892"/>
        <dbReference type="Rhea" id="RHEA-COMP:14737"/>
        <dbReference type="Rhea" id="RHEA-COMP:14739"/>
        <dbReference type="ChEBI" id="CHEBI:29917"/>
        <dbReference type="ChEBI" id="CHEBI:35235"/>
        <dbReference type="ChEBI" id="CHEBI:57972"/>
        <dbReference type="ChEBI" id="CHEBI:64428"/>
        <dbReference type="EC" id="2.8.1.7"/>
    </reaction>
</comment>
<evidence type="ECO:0000256" key="3">
    <source>
        <dbReference type="ARBA" id="ARBA00022898"/>
    </source>
</evidence>
<dbReference type="KEGG" id="swo:Swol_2429"/>
<evidence type="ECO:0000256" key="1">
    <source>
        <dbReference type="ARBA" id="ARBA00001933"/>
    </source>
</evidence>
<dbReference type="Gene3D" id="3.40.640.10">
    <property type="entry name" value="Type I PLP-dependent aspartate aminotransferase-like (Major domain)"/>
    <property type="match status" value="1"/>
</dbReference>
<comment type="similarity">
    <text evidence="2">Belongs to the class-V pyridoxal-phosphate-dependent aminotransferase family. Csd subfamily.</text>
</comment>
<organism evidence="7 8">
    <name type="scientific">Syntrophomonas wolfei subsp. wolfei (strain DSM 2245B / Goettingen)</name>
    <dbReference type="NCBI Taxonomy" id="335541"/>
    <lineage>
        <taxon>Bacteria</taxon>
        <taxon>Bacillati</taxon>
        <taxon>Bacillota</taxon>
        <taxon>Clostridia</taxon>
        <taxon>Eubacteriales</taxon>
        <taxon>Syntrophomonadaceae</taxon>
        <taxon>Syntrophomonas</taxon>
    </lineage>
</organism>
<dbReference type="SUPFAM" id="SSF53383">
    <property type="entry name" value="PLP-dependent transferases"/>
    <property type="match status" value="1"/>
</dbReference>
<protein>
    <submittedName>
        <fullName evidence="7">Cysteine desulfurase</fullName>
        <ecNumber evidence="7">2.8.1.7</ecNumber>
    </submittedName>
</protein>
<evidence type="ECO:0000256" key="4">
    <source>
        <dbReference type="ARBA" id="ARBA00050776"/>
    </source>
</evidence>
<keyword evidence="3" id="KW-0663">Pyridoxal phosphate</keyword>
<keyword evidence="8" id="KW-1185">Reference proteome</keyword>
<comment type="cofactor">
    <cofactor evidence="1 5">
        <name>pyridoxal 5'-phosphate</name>
        <dbReference type="ChEBI" id="CHEBI:597326"/>
    </cofactor>
</comment>
<dbReference type="InterPro" id="IPR015422">
    <property type="entry name" value="PyrdxlP-dep_Trfase_small"/>
</dbReference>
<dbReference type="InterPro" id="IPR020578">
    <property type="entry name" value="Aminotrans_V_PyrdxlP_BS"/>
</dbReference>
<dbReference type="EC" id="2.8.1.7" evidence="7"/>
<dbReference type="GO" id="GO:0031071">
    <property type="term" value="F:cysteine desulfurase activity"/>
    <property type="evidence" value="ECO:0007669"/>
    <property type="project" value="UniProtKB-EC"/>
</dbReference>
<name>Q0AU86_SYNWW</name>
<feature type="domain" description="Aminotransferase class V" evidence="6">
    <location>
        <begin position="36"/>
        <end position="422"/>
    </location>
</feature>
<dbReference type="Pfam" id="PF00266">
    <property type="entry name" value="Aminotran_5"/>
    <property type="match status" value="1"/>
</dbReference>
<accession>Q0AU86</accession>
<dbReference type="InterPro" id="IPR015424">
    <property type="entry name" value="PyrdxlP-dep_Trfase"/>
</dbReference>
<evidence type="ECO:0000256" key="5">
    <source>
        <dbReference type="RuleBase" id="RU004504"/>
    </source>
</evidence>
<dbReference type="Gene3D" id="3.90.1150.10">
    <property type="entry name" value="Aspartate Aminotransferase, domain 1"/>
    <property type="match status" value="1"/>
</dbReference>
<reference evidence="8" key="1">
    <citation type="journal article" date="2010" name="Environ. Microbiol.">
        <title>The genome of Syntrophomonas wolfei: new insights into syntrophic metabolism and biohydrogen production.</title>
        <authorList>
            <person name="Sieber J.R."/>
            <person name="Sims D.R."/>
            <person name="Han C."/>
            <person name="Kim E."/>
            <person name="Lykidis A."/>
            <person name="Lapidus A.L."/>
            <person name="McDonnald E."/>
            <person name="Rohlin L."/>
            <person name="Culley D.E."/>
            <person name="Gunsalus R."/>
            <person name="McInerney M.J."/>
        </authorList>
    </citation>
    <scope>NUCLEOTIDE SEQUENCE [LARGE SCALE GENOMIC DNA]</scope>
    <source>
        <strain evidence="8">DSM 2245B / Goettingen</strain>
    </source>
</reference>
<evidence type="ECO:0000259" key="6">
    <source>
        <dbReference type="Pfam" id="PF00266"/>
    </source>
</evidence>
<gene>
    <name evidence="7" type="ordered locus">Swol_2429</name>
</gene>
<dbReference type="PANTHER" id="PTHR43586">
    <property type="entry name" value="CYSTEINE DESULFURASE"/>
    <property type="match status" value="1"/>
</dbReference>
<dbReference type="eggNOG" id="COG0520">
    <property type="taxonomic scope" value="Bacteria"/>
</dbReference>
<dbReference type="PANTHER" id="PTHR43586:SF8">
    <property type="entry name" value="CYSTEINE DESULFURASE 1, CHLOROPLASTIC"/>
    <property type="match status" value="1"/>
</dbReference>